<gene>
    <name evidence="2" type="ORF">SteCoe_22986</name>
</gene>
<dbReference type="EMBL" id="MPUH01000576">
    <property type="protein sequence ID" value="OMJ77427.1"/>
    <property type="molecule type" value="Genomic_DNA"/>
</dbReference>
<dbReference type="OrthoDB" id="72282at2759"/>
<evidence type="ECO:0000313" key="3">
    <source>
        <dbReference type="Proteomes" id="UP000187209"/>
    </source>
</evidence>
<accession>A0A1R2BKW0</accession>
<feature type="region of interest" description="Disordered" evidence="1">
    <location>
        <begin position="1"/>
        <end position="28"/>
    </location>
</feature>
<dbReference type="AlphaFoldDB" id="A0A1R2BKW0"/>
<protein>
    <submittedName>
        <fullName evidence="2">Uncharacterized protein</fullName>
    </submittedName>
</protein>
<reference evidence="2 3" key="1">
    <citation type="submission" date="2016-11" db="EMBL/GenBank/DDBJ databases">
        <title>The macronuclear genome of Stentor coeruleus: a giant cell with tiny introns.</title>
        <authorList>
            <person name="Slabodnick M."/>
            <person name="Ruby J.G."/>
            <person name="Reiff S.B."/>
            <person name="Swart E.C."/>
            <person name="Gosai S."/>
            <person name="Prabakaran S."/>
            <person name="Witkowska E."/>
            <person name="Larue G.E."/>
            <person name="Fisher S."/>
            <person name="Freeman R.M."/>
            <person name="Gunawardena J."/>
            <person name="Chu W."/>
            <person name="Stover N.A."/>
            <person name="Gregory B.D."/>
            <person name="Nowacki M."/>
            <person name="Derisi J."/>
            <person name="Roy S.W."/>
            <person name="Marshall W.F."/>
            <person name="Sood P."/>
        </authorList>
    </citation>
    <scope>NUCLEOTIDE SEQUENCE [LARGE SCALE GENOMIC DNA]</scope>
    <source>
        <strain evidence="2">WM001</strain>
    </source>
</reference>
<dbReference type="Proteomes" id="UP000187209">
    <property type="component" value="Unassembled WGS sequence"/>
</dbReference>
<comment type="caution">
    <text evidence="2">The sequence shown here is derived from an EMBL/GenBank/DDBJ whole genome shotgun (WGS) entry which is preliminary data.</text>
</comment>
<keyword evidence="3" id="KW-1185">Reference proteome</keyword>
<proteinExistence type="predicted"/>
<organism evidence="2 3">
    <name type="scientific">Stentor coeruleus</name>
    <dbReference type="NCBI Taxonomy" id="5963"/>
    <lineage>
        <taxon>Eukaryota</taxon>
        <taxon>Sar</taxon>
        <taxon>Alveolata</taxon>
        <taxon>Ciliophora</taxon>
        <taxon>Postciliodesmatophora</taxon>
        <taxon>Heterotrichea</taxon>
        <taxon>Heterotrichida</taxon>
        <taxon>Stentoridae</taxon>
        <taxon>Stentor</taxon>
    </lineage>
</organism>
<evidence type="ECO:0000256" key="1">
    <source>
        <dbReference type="SAM" id="MobiDB-lite"/>
    </source>
</evidence>
<sequence length="778" mass="88797">MIHPNVRIPGSRPFRPPSQNEKPVREQSWDNRFHLGKIPEYNAMQDRHIDPGKFRKTRKKIVLLPERAVKKVKKPSVTDLAKCVSVKGFAKPPVVPNQIVNKLTSNLVSTWNLKNIPQGQRDVFLQAISKLPAKEKSSVLVKEVESLKTDKNQTQNALRAVKKREEFIKEFMDFAKTIDVPTNSIKHSCVESLMNLRSLSLQVVETIELWKKRMAEFDPEIGVVEFMWEEGNYLIKMQNDIRVLNTTPIGTFIDLLENDPFFIHMRKDGRRIELPIDGGTLKKVKDAEEILKASGMGEVIHPQVPDTPRRLNECRSSRLFHKEETKQLTLEPILGDIEEQILQYSLLVPESMQESMGKPENTFTNSLNMRFPAFLWARIGNENVGLVTLNLENQKSMHKRLYISHFSVLQHDMIEKLLELLIGHIWKNYDCVEIRIGIISKITEQGKYEADKSIKQYFDKAGFRWKQMIYTVNEIPVQLLGLRRPDTSVCERTGFSIFDDCIEMAYACTIQTDEITDNKESELDYCSIVGVSCAIKALGSSSLTEFQSLISKMLGIPPAFRFRKDMKLENAMKDLNSVKLTASGLKDGLETSVSCSALGLSWPKYLPSTFQNRSYTKIISQVTIMKSSTFIIYIISTEDPQYSVFIIPSENRPGLFNFIKTLLKGIEKVGESEEIWIPSFCVERENLVHGVVGSVIDGKKNITACIESFRFKVHSALHPIGSFLPRFQELNIASQSQIVKDSGLIIKTEFVFGMIHHKLDEDLEVPLFVIHVPADKFL</sequence>
<evidence type="ECO:0000313" key="2">
    <source>
        <dbReference type="EMBL" id="OMJ77427.1"/>
    </source>
</evidence>
<name>A0A1R2BKW0_9CILI</name>